<dbReference type="GO" id="GO:0006882">
    <property type="term" value="P:intracellular zinc ion homeostasis"/>
    <property type="evidence" value="ECO:0007669"/>
    <property type="project" value="TreeGrafter"/>
</dbReference>
<evidence type="ECO:0000256" key="8">
    <source>
        <dbReference type="SAM" id="MobiDB-lite"/>
    </source>
</evidence>
<dbReference type="Proteomes" id="UP000092321">
    <property type="component" value="Unassembled WGS sequence"/>
</dbReference>
<evidence type="ECO:0008006" key="14">
    <source>
        <dbReference type="Google" id="ProtNLM"/>
    </source>
</evidence>
<dbReference type="EMBL" id="LXPE01000086">
    <property type="protein sequence ID" value="OBA25494.1"/>
    <property type="molecule type" value="Genomic_DNA"/>
</dbReference>
<dbReference type="GO" id="GO:0005385">
    <property type="term" value="F:zinc ion transmembrane transporter activity"/>
    <property type="evidence" value="ECO:0007669"/>
    <property type="project" value="TreeGrafter"/>
</dbReference>
<comment type="subcellular location">
    <subcellularLocation>
        <location evidence="1">Membrane</location>
        <topology evidence="1">Multi-pass membrane protein</topology>
    </subcellularLocation>
</comment>
<dbReference type="Pfam" id="PF16916">
    <property type="entry name" value="ZT_dimer"/>
    <property type="match status" value="1"/>
</dbReference>
<feature type="region of interest" description="Disordered" evidence="8">
    <location>
        <begin position="197"/>
        <end position="253"/>
    </location>
</feature>
<evidence type="ECO:0000256" key="7">
    <source>
        <dbReference type="ARBA" id="ARBA00023136"/>
    </source>
</evidence>
<protein>
    <recommendedName>
        <fullName evidence="14">Cation efflux protein</fullName>
    </recommendedName>
</protein>
<keyword evidence="6 9" id="KW-1133">Transmembrane helix</keyword>
<keyword evidence="13" id="KW-1185">Reference proteome</keyword>
<evidence type="ECO:0000256" key="3">
    <source>
        <dbReference type="ARBA" id="ARBA00022448"/>
    </source>
</evidence>
<feature type="compositionally biased region" description="Polar residues" evidence="8">
    <location>
        <begin position="197"/>
        <end position="209"/>
    </location>
</feature>
<evidence type="ECO:0000313" key="12">
    <source>
        <dbReference type="EMBL" id="OBA25494.1"/>
    </source>
</evidence>
<feature type="transmembrane region" description="Helical" evidence="9">
    <location>
        <begin position="262"/>
        <end position="284"/>
    </location>
</feature>
<evidence type="ECO:0000256" key="2">
    <source>
        <dbReference type="ARBA" id="ARBA00008873"/>
    </source>
</evidence>
<dbReference type="PANTHER" id="PTHR45820">
    <property type="entry name" value="FI23527P1"/>
    <property type="match status" value="1"/>
</dbReference>
<feature type="compositionally biased region" description="Basic and acidic residues" evidence="8">
    <location>
        <begin position="228"/>
        <end position="240"/>
    </location>
</feature>
<dbReference type="NCBIfam" id="TIGR01297">
    <property type="entry name" value="CDF"/>
    <property type="match status" value="1"/>
</dbReference>
<feature type="transmembrane region" description="Helical" evidence="9">
    <location>
        <begin position="78"/>
        <end position="97"/>
    </location>
</feature>
<dbReference type="OrthoDB" id="9944568at2759"/>
<dbReference type="InterPro" id="IPR027469">
    <property type="entry name" value="Cation_efflux_TMD_sf"/>
</dbReference>
<proteinExistence type="inferred from homology"/>
<evidence type="ECO:0000256" key="1">
    <source>
        <dbReference type="ARBA" id="ARBA00004141"/>
    </source>
</evidence>
<feature type="transmembrane region" description="Helical" evidence="9">
    <location>
        <begin position="109"/>
        <end position="133"/>
    </location>
</feature>
<evidence type="ECO:0000256" key="5">
    <source>
        <dbReference type="ARBA" id="ARBA00022833"/>
    </source>
</evidence>
<dbReference type="AlphaFoldDB" id="A0A1B7T9U3"/>
<dbReference type="GO" id="GO:0000329">
    <property type="term" value="C:fungal-type vacuole membrane"/>
    <property type="evidence" value="ECO:0007669"/>
    <property type="project" value="TreeGrafter"/>
</dbReference>
<reference evidence="13" key="1">
    <citation type="journal article" date="2016" name="Proc. Natl. Acad. Sci. U.S.A.">
        <title>Comparative genomics of biotechnologically important yeasts.</title>
        <authorList>
            <person name="Riley R."/>
            <person name="Haridas S."/>
            <person name="Wolfe K.H."/>
            <person name="Lopes M.R."/>
            <person name="Hittinger C.T."/>
            <person name="Goeker M."/>
            <person name="Salamov A.A."/>
            <person name="Wisecaver J.H."/>
            <person name="Long T.M."/>
            <person name="Calvey C.H."/>
            <person name="Aerts A.L."/>
            <person name="Barry K.W."/>
            <person name="Choi C."/>
            <person name="Clum A."/>
            <person name="Coughlan A.Y."/>
            <person name="Deshpande S."/>
            <person name="Douglass A.P."/>
            <person name="Hanson S.J."/>
            <person name="Klenk H.-P."/>
            <person name="LaButti K.M."/>
            <person name="Lapidus A."/>
            <person name="Lindquist E.A."/>
            <person name="Lipzen A.M."/>
            <person name="Meier-Kolthoff J.P."/>
            <person name="Ohm R.A."/>
            <person name="Otillar R.P."/>
            <person name="Pangilinan J.L."/>
            <person name="Peng Y."/>
            <person name="Rokas A."/>
            <person name="Rosa C.A."/>
            <person name="Scheuner C."/>
            <person name="Sibirny A.A."/>
            <person name="Slot J.C."/>
            <person name="Stielow J.B."/>
            <person name="Sun H."/>
            <person name="Kurtzman C.P."/>
            <person name="Blackwell M."/>
            <person name="Grigoriev I.V."/>
            <person name="Jeffries T.W."/>
        </authorList>
    </citation>
    <scope>NUCLEOTIDE SEQUENCE [LARGE SCALE GENOMIC DNA]</scope>
    <source>
        <strain evidence="13">NRRL Y-1626</strain>
    </source>
</reference>
<keyword evidence="4 9" id="KW-0812">Transmembrane</keyword>
<evidence type="ECO:0000259" key="10">
    <source>
        <dbReference type="Pfam" id="PF01545"/>
    </source>
</evidence>
<dbReference type="PANTHER" id="PTHR45820:SF4">
    <property type="entry name" value="ZINC TRANSPORTER 63C, ISOFORM F"/>
    <property type="match status" value="1"/>
</dbReference>
<keyword evidence="5" id="KW-0862">Zinc</keyword>
<dbReference type="InterPro" id="IPR027470">
    <property type="entry name" value="Cation_efflux_CTD"/>
</dbReference>
<feature type="domain" description="Cation efflux protein cytoplasmic" evidence="11">
    <location>
        <begin position="326"/>
        <end position="399"/>
    </location>
</feature>
<evidence type="ECO:0000256" key="4">
    <source>
        <dbReference type="ARBA" id="ARBA00022692"/>
    </source>
</evidence>
<evidence type="ECO:0000256" key="6">
    <source>
        <dbReference type="ARBA" id="ARBA00022989"/>
    </source>
</evidence>
<accession>A0A1B7T9U3</accession>
<sequence length="499" mass="54201">MGVTGKEIRIGSLLILDTVFFFIEIIIGYSVHSLALIADSFHMLNDIISLVIALWAVRVSQTQQPDANYTYGWKRAEILGALVNAIFLIALCLSIFIEAVQRFFDPQEIINPQLVLGVGCAGLVSNFVGLLLFHEHGHSHSHGGESSIDISGEEIHDLEHGHGHSHENHASDFNAKDNSLSINDLLPETVVRVASKTVSPKISPANETSPLLDHSKDAVGAYGSNSQDHSHGHNHSHDLEQGDGVESSNHKGSKGSLNMHGVFLHVLGDALGNVGVIISGVFIWKTDYSWRFYSDPIVSLLITVIICASAIPLSVKASKILLQATPSNINAEAVKAQILSIKGVLSVHDFHIWNLDESFNIASLHVEIECTQKEYMGVAKQIRNIFHKFNIHSATVQPEFIDGNKFSKDNMARFSRLAGGGVGYDEEDLESSSHGNDDINASSTNLHSHDQNPSSSNVNNLFTKKGSELSLNGEYGTTTVDTKCIVDEAANCNADSCLN</sequence>
<organism evidence="12 13">
    <name type="scientific">Hanseniaspora valbyensis NRRL Y-1626</name>
    <dbReference type="NCBI Taxonomy" id="766949"/>
    <lineage>
        <taxon>Eukaryota</taxon>
        <taxon>Fungi</taxon>
        <taxon>Dikarya</taxon>
        <taxon>Ascomycota</taxon>
        <taxon>Saccharomycotina</taxon>
        <taxon>Saccharomycetes</taxon>
        <taxon>Saccharomycodales</taxon>
        <taxon>Saccharomycodaceae</taxon>
        <taxon>Hanseniaspora</taxon>
    </lineage>
</organism>
<feature type="transmembrane region" description="Helical" evidence="9">
    <location>
        <begin position="12"/>
        <end position="31"/>
    </location>
</feature>
<name>A0A1B7T9U3_9ASCO</name>
<feature type="transmembrane region" description="Helical" evidence="9">
    <location>
        <begin position="296"/>
        <end position="315"/>
    </location>
</feature>
<keyword evidence="3" id="KW-0813">Transport</keyword>
<evidence type="ECO:0000256" key="9">
    <source>
        <dbReference type="SAM" id="Phobius"/>
    </source>
</evidence>
<dbReference type="InterPro" id="IPR002524">
    <property type="entry name" value="Cation_efflux"/>
</dbReference>
<dbReference type="InterPro" id="IPR036837">
    <property type="entry name" value="Cation_efflux_CTD_sf"/>
</dbReference>
<feature type="transmembrane region" description="Helical" evidence="9">
    <location>
        <begin position="37"/>
        <end position="57"/>
    </location>
</feature>
<feature type="domain" description="Cation efflux protein transmembrane" evidence="10">
    <location>
        <begin position="14"/>
        <end position="322"/>
    </location>
</feature>
<dbReference type="Pfam" id="PF01545">
    <property type="entry name" value="Cation_efflux"/>
    <property type="match status" value="1"/>
</dbReference>
<comment type="similarity">
    <text evidence="2">Belongs to the cation diffusion facilitator (CDF) transporter (TC 2.A.4) family. SLC30A subfamily.</text>
</comment>
<feature type="region of interest" description="Disordered" evidence="8">
    <location>
        <begin position="425"/>
        <end position="461"/>
    </location>
</feature>
<dbReference type="InterPro" id="IPR058533">
    <property type="entry name" value="Cation_efflux_TM"/>
</dbReference>
<gene>
    <name evidence="12" type="ORF">HANVADRAFT_60150</name>
</gene>
<dbReference type="SUPFAM" id="SSF160240">
    <property type="entry name" value="Cation efflux protein cytoplasmic domain-like"/>
    <property type="match status" value="1"/>
</dbReference>
<keyword evidence="7 9" id="KW-0472">Membrane</keyword>
<comment type="caution">
    <text evidence="12">The sequence shown here is derived from an EMBL/GenBank/DDBJ whole genome shotgun (WGS) entry which is preliminary data.</text>
</comment>
<feature type="compositionally biased region" description="Polar residues" evidence="8">
    <location>
        <begin position="439"/>
        <end position="461"/>
    </location>
</feature>
<dbReference type="SUPFAM" id="SSF161111">
    <property type="entry name" value="Cation efflux protein transmembrane domain-like"/>
    <property type="match status" value="1"/>
</dbReference>
<evidence type="ECO:0000259" key="11">
    <source>
        <dbReference type="Pfam" id="PF16916"/>
    </source>
</evidence>
<evidence type="ECO:0000313" key="13">
    <source>
        <dbReference type="Proteomes" id="UP000092321"/>
    </source>
</evidence>
<dbReference type="Gene3D" id="1.20.1510.10">
    <property type="entry name" value="Cation efflux protein transmembrane domain"/>
    <property type="match status" value="2"/>
</dbReference>